<dbReference type="AlphaFoldDB" id="A0A0L0F1G5"/>
<gene>
    <name evidence="1" type="ORF">SARC_16982</name>
</gene>
<accession>A0A0L0F1G5</accession>
<protein>
    <submittedName>
        <fullName evidence="1">Uncharacterized protein</fullName>
    </submittedName>
</protein>
<organism evidence="1 2">
    <name type="scientific">Sphaeroforma arctica JP610</name>
    <dbReference type="NCBI Taxonomy" id="667725"/>
    <lineage>
        <taxon>Eukaryota</taxon>
        <taxon>Ichthyosporea</taxon>
        <taxon>Ichthyophonida</taxon>
        <taxon>Sphaeroforma</taxon>
    </lineage>
</organism>
<feature type="non-terminal residue" evidence="1">
    <location>
        <position position="65"/>
    </location>
</feature>
<evidence type="ECO:0000313" key="2">
    <source>
        <dbReference type="Proteomes" id="UP000054560"/>
    </source>
</evidence>
<evidence type="ECO:0000313" key="1">
    <source>
        <dbReference type="EMBL" id="KNC70486.1"/>
    </source>
</evidence>
<proteinExistence type="predicted"/>
<dbReference type="EMBL" id="KQ251038">
    <property type="protein sequence ID" value="KNC70486.1"/>
    <property type="molecule type" value="Genomic_DNA"/>
</dbReference>
<dbReference type="GeneID" id="25917486"/>
<dbReference type="RefSeq" id="XP_014144388.1">
    <property type="nucleotide sequence ID" value="XM_014288913.1"/>
</dbReference>
<sequence length="65" mass="6721">MAGSVITSVTETIAPVLATTLKTLTSGYMGSASESAAETPLSTLLYQLKVLGVIVSNIIIVDHNQ</sequence>
<reference evidence="1 2" key="1">
    <citation type="submission" date="2011-02" db="EMBL/GenBank/DDBJ databases">
        <title>The Genome Sequence of Sphaeroforma arctica JP610.</title>
        <authorList>
            <consortium name="The Broad Institute Genome Sequencing Platform"/>
            <person name="Russ C."/>
            <person name="Cuomo C."/>
            <person name="Young S.K."/>
            <person name="Zeng Q."/>
            <person name="Gargeya S."/>
            <person name="Alvarado L."/>
            <person name="Berlin A."/>
            <person name="Chapman S.B."/>
            <person name="Chen Z."/>
            <person name="Freedman E."/>
            <person name="Gellesch M."/>
            <person name="Goldberg J."/>
            <person name="Griggs A."/>
            <person name="Gujja S."/>
            <person name="Heilman E."/>
            <person name="Heiman D."/>
            <person name="Howarth C."/>
            <person name="Mehta T."/>
            <person name="Neiman D."/>
            <person name="Pearson M."/>
            <person name="Roberts A."/>
            <person name="Saif S."/>
            <person name="Shea T."/>
            <person name="Shenoy N."/>
            <person name="Sisk P."/>
            <person name="Stolte C."/>
            <person name="Sykes S."/>
            <person name="White J."/>
            <person name="Yandava C."/>
            <person name="Burger G."/>
            <person name="Gray M.W."/>
            <person name="Holland P.W.H."/>
            <person name="King N."/>
            <person name="Lang F.B.F."/>
            <person name="Roger A.J."/>
            <person name="Ruiz-Trillo I."/>
            <person name="Haas B."/>
            <person name="Nusbaum C."/>
            <person name="Birren B."/>
        </authorList>
    </citation>
    <scope>NUCLEOTIDE SEQUENCE [LARGE SCALE GENOMIC DNA]</scope>
    <source>
        <strain evidence="1 2">JP610</strain>
    </source>
</reference>
<dbReference type="Proteomes" id="UP000054560">
    <property type="component" value="Unassembled WGS sequence"/>
</dbReference>
<keyword evidence="2" id="KW-1185">Reference proteome</keyword>
<name>A0A0L0F1G5_9EUKA</name>